<dbReference type="RefSeq" id="WP_377850148.1">
    <property type="nucleotide sequence ID" value="NZ_JBHLZU010000002.1"/>
</dbReference>
<dbReference type="SUPFAM" id="SSF160904">
    <property type="entry name" value="Jann2411-like"/>
    <property type="match status" value="1"/>
</dbReference>
<dbReference type="Pfam" id="PF07336">
    <property type="entry name" value="ABATE"/>
    <property type="match status" value="1"/>
</dbReference>
<evidence type="ECO:0000259" key="1">
    <source>
        <dbReference type="Pfam" id="PF11706"/>
    </source>
</evidence>
<dbReference type="Pfam" id="PF11706">
    <property type="entry name" value="zf-CGNR"/>
    <property type="match status" value="1"/>
</dbReference>
<evidence type="ECO:0000313" key="3">
    <source>
        <dbReference type="Proteomes" id="UP001589693"/>
    </source>
</evidence>
<gene>
    <name evidence="2" type="ORF">ACFFQA_03795</name>
</gene>
<dbReference type="InterPro" id="IPR010852">
    <property type="entry name" value="ABATE"/>
</dbReference>
<dbReference type="PANTHER" id="PTHR35525:SF3">
    <property type="entry name" value="BLL6575 PROTEIN"/>
    <property type="match status" value="1"/>
</dbReference>
<accession>A0ABV5ZQ90</accession>
<reference evidence="2 3" key="1">
    <citation type="submission" date="2024-09" db="EMBL/GenBank/DDBJ databases">
        <authorList>
            <person name="Sun Q."/>
            <person name="Mori K."/>
        </authorList>
    </citation>
    <scope>NUCLEOTIDE SEQUENCE [LARGE SCALE GENOMIC DNA]</scope>
    <source>
        <strain evidence="2 3">TBRC 7907</strain>
    </source>
</reference>
<sequence length="186" mass="20732">MAKRDWVWDGGRASVDLVNTVRDRKISPRELLDTEAALAEWLRLAKLADVTAAEARPYLDAAHELREAVDRVTRGELTQADITLLNGWAARHHQPPPQLRLTPEGTPEAHIPKPEDPVASALGAVAVDAITLLLEDRPPTIRVCALDTCGLRFVDRSPARNRQWCSMARCGNRAKARQHYARHKTT</sequence>
<name>A0ABV5ZQ90_9PSEU</name>
<dbReference type="Proteomes" id="UP001589693">
    <property type="component" value="Unassembled WGS sequence"/>
</dbReference>
<dbReference type="PANTHER" id="PTHR35525">
    <property type="entry name" value="BLL6575 PROTEIN"/>
    <property type="match status" value="1"/>
</dbReference>
<dbReference type="Gene3D" id="1.10.3300.10">
    <property type="entry name" value="Jann2411-like domain"/>
    <property type="match status" value="1"/>
</dbReference>
<dbReference type="InterPro" id="IPR023286">
    <property type="entry name" value="ABATE_dom_sf"/>
</dbReference>
<proteinExistence type="predicted"/>
<comment type="caution">
    <text evidence="2">The sequence shown here is derived from an EMBL/GenBank/DDBJ whole genome shotgun (WGS) entry which is preliminary data.</text>
</comment>
<organism evidence="2 3">
    <name type="scientific">Allokutzneria oryzae</name>
    <dbReference type="NCBI Taxonomy" id="1378989"/>
    <lineage>
        <taxon>Bacteria</taxon>
        <taxon>Bacillati</taxon>
        <taxon>Actinomycetota</taxon>
        <taxon>Actinomycetes</taxon>
        <taxon>Pseudonocardiales</taxon>
        <taxon>Pseudonocardiaceae</taxon>
        <taxon>Allokutzneria</taxon>
    </lineage>
</organism>
<feature type="domain" description="Zinc finger CGNR" evidence="1">
    <location>
        <begin position="141"/>
        <end position="183"/>
    </location>
</feature>
<protein>
    <submittedName>
        <fullName evidence="2">CGNR zinc finger domain-containing protein</fullName>
    </submittedName>
</protein>
<evidence type="ECO:0000313" key="2">
    <source>
        <dbReference type="EMBL" id="MFB9903052.1"/>
    </source>
</evidence>
<keyword evidence="3" id="KW-1185">Reference proteome</keyword>
<dbReference type="EMBL" id="JBHLZU010000002">
    <property type="protein sequence ID" value="MFB9903052.1"/>
    <property type="molecule type" value="Genomic_DNA"/>
</dbReference>
<dbReference type="InterPro" id="IPR021005">
    <property type="entry name" value="Znf_CGNR"/>
</dbReference>